<dbReference type="AlphaFoldDB" id="A0A7W6JA60"/>
<evidence type="ECO:0000313" key="3">
    <source>
        <dbReference type="Proteomes" id="UP000529946"/>
    </source>
</evidence>
<accession>A0A7W6JA60</accession>
<keyword evidence="3" id="KW-1185">Reference proteome</keyword>
<feature type="transmembrane region" description="Helical" evidence="1">
    <location>
        <begin position="109"/>
        <end position="131"/>
    </location>
</feature>
<protein>
    <submittedName>
        <fullName evidence="2">Putative Co/Zn/Cd cation transporter (Cation efflux family)</fullName>
    </submittedName>
</protein>
<dbReference type="EMBL" id="JACIDM010000001">
    <property type="protein sequence ID" value="MBB4081322.1"/>
    <property type="molecule type" value="Genomic_DNA"/>
</dbReference>
<gene>
    <name evidence="2" type="ORF">GGR12_000161</name>
</gene>
<dbReference type="RefSeq" id="WP_183201876.1">
    <property type="nucleotide sequence ID" value="NZ_BAAAER010000002.1"/>
</dbReference>
<organism evidence="2 3">
    <name type="scientific">Brevundimonas lenta</name>
    <dbReference type="NCBI Taxonomy" id="424796"/>
    <lineage>
        <taxon>Bacteria</taxon>
        <taxon>Pseudomonadati</taxon>
        <taxon>Pseudomonadota</taxon>
        <taxon>Alphaproteobacteria</taxon>
        <taxon>Caulobacterales</taxon>
        <taxon>Caulobacteraceae</taxon>
        <taxon>Brevundimonas</taxon>
    </lineage>
</organism>
<feature type="transmembrane region" description="Helical" evidence="1">
    <location>
        <begin position="70"/>
        <end position="89"/>
    </location>
</feature>
<comment type="caution">
    <text evidence="2">The sequence shown here is derived from an EMBL/GenBank/DDBJ whole genome shotgun (WGS) entry which is preliminary data.</text>
</comment>
<keyword evidence="1" id="KW-1133">Transmembrane helix</keyword>
<evidence type="ECO:0000256" key="1">
    <source>
        <dbReference type="SAM" id="Phobius"/>
    </source>
</evidence>
<name>A0A7W6JA60_9CAUL</name>
<reference evidence="2 3" key="1">
    <citation type="submission" date="2020-08" db="EMBL/GenBank/DDBJ databases">
        <title>Genomic Encyclopedia of Type Strains, Phase IV (KMG-IV): sequencing the most valuable type-strain genomes for metagenomic binning, comparative biology and taxonomic classification.</title>
        <authorList>
            <person name="Goeker M."/>
        </authorList>
    </citation>
    <scope>NUCLEOTIDE SEQUENCE [LARGE SCALE GENOMIC DNA]</scope>
    <source>
        <strain evidence="2 3">DSM 23960</strain>
    </source>
</reference>
<evidence type="ECO:0000313" key="2">
    <source>
        <dbReference type="EMBL" id="MBB4081322.1"/>
    </source>
</evidence>
<sequence length="143" mass="14822">MRPASHSSSVRFASVVAGLTLPTVALINVLLAGFKVNEAAGQAADAFMAITLIVGSALILAPAGRRRRLLAALAAAILLFTLWSLHARLSTTLDVRFGGAYGWSGTRTMVMTLIEGPVLAVLAAALTFGLAHLPGFNRDPAIA</sequence>
<keyword evidence="1" id="KW-0472">Membrane</keyword>
<keyword evidence="1" id="KW-0812">Transmembrane</keyword>
<proteinExistence type="predicted"/>
<feature type="transmembrane region" description="Helical" evidence="1">
    <location>
        <begin position="12"/>
        <end position="34"/>
    </location>
</feature>
<dbReference type="Proteomes" id="UP000529946">
    <property type="component" value="Unassembled WGS sequence"/>
</dbReference>
<feature type="transmembrane region" description="Helical" evidence="1">
    <location>
        <begin position="46"/>
        <end position="63"/>
    </location>
</feature>